<evidence type="ECO:0000256" key="1">
    <source>
        <dbReference type="SAM" id="Phobius"/>
    </source>
</evidence>
<evidence type="ECO:0000313" key="2">
    <source>
        <dbReference type="EMBL" id="KKP68568.1"/>
    </source>
</evidence>
<comment type="caution">
    <text evidence="2">The sequence shown here is derived from an EMBL/GenBank/DDBJ whole genome shotgun (WGS) entry which is preliminary data.</text>
</comment>
<keyword evidence="1" id="KW-0472">Membrane</keyword>
<dbReference type="Proteomes" id="UP000034127">
    <property type="component" value="Unassembled WGS sequence"/>
</dbReference>
<evidence type="ECO:0000313" key="3">
    <source>
        <dbReference type="Proteomes" id="UP000034127"/>
    </source>
</evidence>
<feature type="transmembrane region" description="Helical" evidence="1">
    <location>
        <begin position="7"/>
        <end position="28"/>
    </location>
</feature>
<proteinExistence type="predicted"/>
<reference evidence="2 3" key="1">
    <citation type="journal article" date="2015" name="Nature">
        <title>rRNA introns, odd ribosomes, and small enigmatic genomes across a large radiation of phyla.</title>
        <authorList>
            <person name="Brown C.T."/>
            <person name="Hug L.A."/>
            <person name="Thomas B.C."/>
            <person name="Sharon I."/>
            <person name="Castelle C.J."/>
            <person name="Singh A."/>
            <person name="Wilkins M.J."/>
            <person name="Williams K.H."/>
            <person name="Banfield J.F."/>
        </authorList>
    </citation>
    <scope>NUCLEOTIDE SEQUENCE [LARGE SCALE GENOMIC DNA]</scope>
</reference>
<keyword evidence="1" id="KW-1133">Transmembrane helix</keyword>
<name>A0A0G0BGI7_9BACT</name>
<protein>
    <submittedName>
        <fullName evidence="2">Uncharacterized protein</fullName>
    </submittedName>
</protein>
<sequence length="143" mass="15505">MKLDLKKITIGFVLVIIFAIIFILMLNLRNKKIETTLNSQKIKAQSKTYIKTIDLSEDADNPISLAPEAVPTQIPSQIPTLTISPTSMVKLPTPTETILAKNVSPTGNATVTSISELPDSGFIEGTIAIFAVSLSLILFAFVF</sequence>
<organism evidence="2 3">
    <name type="scientific">Candidatus Roizmanbacteria bacterium GW2011_GWC2_35_12</name>
    <dbReference type="NCBI Taxonomy" id="1618485"/>
    <lineage>
        <taxon>Bacteria</taxon>
        <taxon>Candidatus Roizmaniibacteriota</taxon>
    </lineage>
</organism>
<accession>A0A0G0BGI7</accession>
<gene>
    <name evidence="2" type="ORF">UR63_C0001G0018</name>
</gene>
<dbReference type="AlphaFoldDB" id="A0A0G0BGI7"/>
<keyword evidence="1" id="KW-0812">Transmembrane</keyword>
<dbReference type="EMBL" id="LBPX01000001">
    <property type="protein sequence ID" value="KKP68568.1"/>
    <property type="molecule type" value="Genomic_DNA"/>
</dbReference>
<feature type="transmembrane region" description="Helical" evidence="1">
    <location>
        <begin position="122"/>
        <end position="142"/>
    </location>
</feature>